<dbReference type="EMBL" id="NOJY02000024">
    <property type="protein sequence ID" value="RDY26539.1"/>
    <property type="molecule type" value="Genomic_DNA"/>
</dbReference>
<keyword evidence="3" id="KW-1185">Reference proteome</keyword>
<evidence type="ECO:0000256" key="1">
    <source>
        <dbReference type="SAM" id="Phobius"/>
    </source>
</evidence>
<feature type="transmembrane region" description="Helical" evidence="1">
    <location>
        <begin position="64"/>
        <end position="84"/>
    </location>
</feature>
<keyword evidence="1" id="KW-0812">Transmembrane</keyword>
<feature type="transmembrane region" description="Helical" evidence="1">
    <location>
        <begin position="7"/>
        <end position="31"/>
    </location>
</feature>
<dbReference type="AlphaFoldDB" id="A0A371J176"/>
<evidence type="ECO:0000313" key="2">
    <source>
        <dbReference type="EMBL" id="RDY26539.1"/>
    </source>
</evidence>
<feature type="transmembrane region" description="Helical" evidence="1">
    <location>
        <begin position="37"/>
        <end position="57"/>
    </location>
</feature>
<accession>A0A371J176</accession>
<dbReference type="Proteomes" id="UP000215694">
    <property type="component" value="Unassembled WGS sequence"/>
</dbReference>
<protein>
    <recommendedName>
        <fullName evidence="4">DUF3147 family protein</fullName>
    </recommendedName>
</protein>
<keyword evidence="1" id="KW-0472">Membrane</keyword>
<sequence length="127" mass="14441">MEKKDIGIIIFPSILMILATIISFGEISFISHLDVKGFFVLSLVLIFPTLIFMQGILSGKNRINIFLSLGISLVTFIVIMVIYLNTSASIYIGVYIISWSLGYFLSKLLFRKIDVQENEEELQNQEK</sequence>
<organism evidence="2 3">
    <name type="scientific">Romboutsia weinsteinii</name>
    <dbReference type="NCBI Taxonomy" id="2020949"/>
    <lineage>
        <taxon>Bacteria</taxon>
        <taxon>Bacillati</taxon>
        <taxon>Bacillota</taxon>
        <taxon>Clostridia</taxon>
        <taxon>Peptostreptococcales</taxon>
        <taxon>Peptostreptococcaceae</taxon>
        <taxon>Romboutsia</taxon>
    </lineage>
</organism>
<keyword evidence="1" id="KW-1133">Transmembrane helix</keyword>
<dbReference type="OrthoDB" id="1912902at2"/>
<name>A0A371J176_9FIRM</name>
<dbReference type="RefSeq" id="WP_094368093.1">
    <property type="nucleotide sequence ID" value="NZ_NOJY02000024.1"/>
</dbReference>
<reference evidence="2 3" key="1">
    <citation type="journal article" date="2017" name="Genome Announc.">
        <title>Draft Genome Sequence of Romboutsia weinsteinii sp. nov. Strain CCRI-19649(T) Isolated from Surface Water.</title>
        <authorList>
            <person name="Maheux A.F."/>
            <person name="Boudreau D.K."/>
            <person name="Berube E."/>
            <person name="Boissinot M."/>
            <person name="Cantin P."/>
            <person name="Raymond F."/>
            <person name="Corbeil J."/>
            <person name="Omar R.F."/>
            <person name="Bergeron M.G."/>
        </authorList>
    </citation>
    <scope>NUCLEOTIDE SEQUENCE [LARGE SCALE GENOMIC DNA]</scope>
    <source>
        <strain evidence="2 3">CCRI-19649</strain>
    </source>
</reference>
<proteinExistence type="predicted"/>
<comment type="caution">
    <text evidence="2">The sequence shown here is derived from an EMBL/GenBank/DDBJ whole genome shotgun (WGS) entry which is preliminary data.</text>
</comment>
<evidence type="ECO:0008006" key="4">
    <source>
        <dbReference type="Google" id="ProtNLM"/>
    </source>
</evidence>
<gene>
    <name evidence="2" type="ORF">CHL78_012865</name>
</gene>
<evidence type="ECO:0000313" key="3">
    <source>
        <dbReference type="Proteomes" id="UP000215694"/>
    </source>
</evidence>
<feature type="transmembrane region" description="Helical" evidence="1">
    <location>
        <begin position="90"/>
        <end position="110"/>
    </location>
</feature>